<name>A0AAV7R7B3_PLEWA</name>
<organism evidence="1 2">
    <name type="scientific">Pleurodeles waltl</name>
    <name type="common">Iberian ribbed newt</name>
    <dbReference type="NCBI Taxonomy" id="8319"/>
    <lineage>
        <taxon>Eukaryota</taxon>
        <taxon>Metazoa</taxon>
        <taxon>Chordata</taxon>
        <taxon>Craniata</taxon>
        <taxon>Vertebrata</taxon>
        <taxon>Euteleostomi</taxon>
        <taxon>Amphibia</taxon>
        <taxon>Batrachia</taxon>
        <taxon>Caudata</taxon>
        <taxon>Salamandroidea</taxon>
        <taxon>Salamandridae</taxon>
        <taxon>Pleurodelinae</taxon>
        <taxon>Pleurodeles</taxon>
    </lineage>
</organism>
<dbReference type="AlphaFoldDB" id="A0AAV7R7B3"/>
<evidence type="ECO:0000313" key="1">
    <source>
        <dbReference type="EMBL" id="KAJ1148632.1"/>
    </source>
</evidence>
<gene>
    <name evidence="1" type="ORF">NDU88_001460</name>
</gene>
<dbReference type="EMBL" id="JANPWB010000009">
    <property type="protein sequence ID" value="KAJ1148632.1"/>
    <property type="molecule type" value="Genomic_DNA"/>
</dbReference>
<reference evidence="1" key="1">
    <citation type="journal article" date="2022" name="bioRxiv">
        <title>Sequencing and chromosome-scale assembly of the giantPleurodeles waltlgenome.</title>
        <authorList>
            <person name="Brown T."/>
            <person name="Elewa A."/>
            <person name="Iarovenko S."/>
            <person name="Subramanian E."/>
            <person name="Araus A.J."/>
            <person name="Petzold A."/>
            <person name="Susuki M."/>
            <person name="Suzuki K.-i.T."/>
            <person name="Hayashi T."/>
            <person name="Toyoda A."/>
            <person name="Oliveira C."/>
            <person name="Osipova E."/>
            <person name="Leigh N.D."/>
            <person name="Simon A."/>
            <person name="Yun M.H."/>
        </authorList>
    </citation>
    <scope>NUCLEOTIDE SEQUENCE</scope>
    <source>
        <strain evidence="1">20211129_DDA</strain>
        <tissue evidence="1">Liver</tissue>
    </source>
</reference>
<protein>
    <submittedName>
        <fullName evidence="1">Uncharacterized protein</fullName>
    </submittedName>
</protein>
<accession>A0AAV7R7B3</accession>
<keyword evidence="2" id="KW-1185">Reference proteome</keyword>
<evidence type="ECO:0000313" key="2">
    <source>
        <dbReference type="Proteomes" id="UP001066276"/>
    </source>
</evidence>
<dbReference type="Proteomes" id="UP001066276">
    <property type="component" value="Chromosome 5"/>
</dbReference>
<comment type="caution">
    <text evidence="1">The sequence shown here is derived from an EMBL/GenBank/DDBJ whole genome shotgun (WGS) entry which is preliminary data.</text>
</comment>
<sequence length="87" mass="9774">MGDGWAGVRSVAVRQVVLREINLLVNERGCVMMHRDPRCVIRAREGELRDSMGDGWAGVRSVAIRQVVLREIKLISHETTCSRCLIS</sequence>
<proteinExistence type="predicted"/>